<keyword evidence="7" id="KW-1185">Reference proteome</keyword>
<dbReference type="SUPFAM" id="SSF50129">
    <property type="entry name" value="GroES-like"/>
    <property type="match status" value="1"/>
</dbReference>
<evidence type="ECO:0000256" key="2">
    <source>
        <dbReference type="ARBA" id="ARBA00022723"/>
    </source>
</evidence>
<dbReference type="AlphaFoldDB" id="A0A182UA38"/>
<evidence type="ECO:0000313" key="6">
    <source>
        <dbReference type="EnsemblMetazoa" id="AMEC016678-PA"/>
    </source>
</evidence>
<dbReference type="STRING" id="34690.A0A182UA38"/>
<keyword evidence="2" id="KW-0479">Metal-binding</keyword>
<dbReference type="GO" id="GO:0008270">
    <property type="term" value="F:zinc ion binding"/>
    <property type="evidence" value="ECO:0007669"/>
    <property type="project" value="InterPro"/>
</dbReference>
<dbReference type="PANTHER" id="PTHR42813">
    <property type="entry name" value="ZINC-TYPE ALCOHOL DEHYDROGENASE-LIKE"/>
    <property type="match status" value="1"/>
</dbReference>
<keyword evidence="3" id="KW-0862">Zinc</keyword>
<reference evidence="7" key="1">
    <citation type="submission" date="2014-01" db="EMBL/GenBank/DDBJ databases">
        <title>The Genome Sequence of Anopheles melas CM1001059_A (V2).</title>
        <authorList>
            <consortium name="The Broad Institute Genomics Platform"/>
            <person name="Neafsey D.E."/>
            <person name="Besansky N."/>
            <person name="Howell P."/>
            <person name="Walton C."/>
            <person name="Young S.K."/>
            <person name="Zeng Q."/>
            <person name="Gargeya S."/>
            <person name="Fitzgerald M."/>
            <person name="Haas B."/>
            <person name="Abouelleil A."/>
            <person name="Allen A.W."/>
            <person name="Alvarado L."/>
            <person name="Arachchi H.M."/>
            <person name="Berlin A.M."/>
            <person name="Chapman S.B."/>
            <person name="Gainer-Dewar J."/>
            <person name="Goldberg J."/>
            <person name="Griggs A."/>
            <person name="Gujja S."/>
            <person name="Hansen M."/>
            <person name="Howarth C."/>
            <person name="Imamovic A."/>
            <person name="Ireland A."/>
            <person name="Larimer J."/>
            <person name="McCowan C."/>
            <person name="Murphy C."/>
            <person name="Pearson M."/>
            <person name="Poon T.W."/>
            <person name="Priest M."/>
            <person name="Roberts A."/>
            <person name="Saif S."/>
            <person name="Shea T."/>
            <person name="Sisk P."/>
            <person name="Sykes S."/>
            <person name="Wortman J."/>
            <person name="Nusbaum C."/>
            <person name="Birren B."/>
        </authorList>
    </citation>
    <scope>NUCLEOTIDE SEQUENCE [LARGE SCALE GENOMIC DNA]</scope>
    <source>
        <strain evidence="7">CM1001059</strain>
    </source>
</reference>
<dbReference type="PANTHER" id="PTHR42813:SF2">
    <property type="entry name" value="DEHYDROGENASE, ZINC-CONTAINING, PUTATIVE (AFU_ORTHOLOGUE AFUA_2G02810)-RELATED"/>
    <property type="match status" value="1"/>
</dbReference>
<accession>A0A182UA38</accession>
<evidence type="ECO:0000259" key="5">
    <source>
        <dbReference type="Pfam" id="PF08240"/>
    </source>
</evidence>
<sequence>MQALTYHGSHDVRVERVPDPVIEQPDDIILRVTATAICGSDLHLYRGKIPQVKHGDIFGHEFMGIVEETGPAVTAVRTGDRVVVPFVIACGGCFFCQLNLHAACETTNTGRGAILNKKQIPPGAALFGYSHLYGGVPGGQAELVRVPHANVGPFKVPDELDDEQVLFLSDILPTGYQAVVNAGIGPGSSLAIFGAGPVGLMSAACARMLGAELIFMVDHHPYRLEYARQTYGVIPIDFDRIDDPAAAIIENTPGFRGVDAVIDAVGFEAKGSTTETILTTLKLEISSGYALRQCIAAVRRGGVVSVPGVYAGFMHGFLFGDAFDKGLTFRMGQTHVHPTLPTLLEYIQTGALKPEVIISHRMALAEAAEGYRLFEKKEEGCRKAKGRPGWGALAGQGEIGSLAGKVSSMALSTLASVGVRALPWALSTLGRASRRRAMRWRRYSSSPSRSVTMPFMAQWPVVPRHSSSAPVRALRVPAVPPRWMPVHRATSPVPRDRARSMPWTFWYSWFMSCLLVSWAVGEPGSALGRGFGGFGAGQEGLGEARQVLPQPVGHGHLLGQDAFAGTLGFDVTGGLGGGDEHGVGGDLHVLEHVAGHRALDHLVGGGHAAHGLAEGHELAADVLEGGRAAVQARQGFFQELLLAQGLLQVLVDAGLEVGVVLQPRGLRLEHLLGLLLHGVRITQPVQQVGSGLFHRGGLRLDVGMTKVWSGGAGTGSRFLTTGPVMRGG</sequence>
<proteinExistence type="predicted"/>
<name>A0A182UA38_9DIPT</name>
<comment type="cofactor">
    <cofactor evidence="1">
        <name>Zn(2+)</name>
        <dbReference type="ChEBI" id="CHEBI:29105"/>
    </cofactor>
</comment>
<evidence type="ECO:0000256" key="4">
    <source>
        <dbReference type="ARBA" id="ARBA00023002"/>
    </source>
</evidence>
<dbReference type="InterPro" id="IPR002328">
    <property type="entry name" value="ADH_Zn_CS"/>
</dbReference>
<dbReference type="GO" id="GO:0016491">
    <property type="term" value="F:oxidoreductase activity"/>
    <property type="evidence" value="ECO:0007669"/>
    <property type="project" value="UniProtKB-KW"/>
</dbReference>
<keyword evidence="4" id="KW-0560">Oxidoreductase</keyword>
<evidence type="ECO:0000256" key="1">
    <source>
        <dbReference type="ARBA" id="ARBA00001947"/>
    </source>
</evidence>
<evidence type="ECO:0000256" key="3">
    <source>
        <dbReference type="ARBA" id="ARBA00022833"/>
    </source>
</evidence>
<dbReference type="InterPro" id="IPR036291">
    <property type="entry name" value="NAD(P)-bd_dom_sf"/>
</dbReference>
<evidence type="ECO:0000313" key="7">
    <source>
        <dbReference type="Proteomes" id="UP000075902"/>
    </source>
</evidence>
<dbReference type="EnsemblMetazoa" id="AMEC016678-RA">
    <property type="protein sequence ID" value="AMEC016678-PA"/>
    <property type="gene ID" value="AMEC016678"/>
</dbReference>
<dbReference type="Gene3D" id="3.90.180.10">
    <property type="entry name" value="Medium-chain alcohol dehydrogenases, catalytic domain"/>
    <property type="match status" value="1"/>
</dbReference>
<dbReference type="SUPFAM" id="SSF51735">
    <property type="entry name" value="NAD(P)-binding Rossmann-fold domains"/>
    <property type="match status" value="1"/>
</dbReference>
<feature type="domain" description="Alcohol dehydrogenase-like N-terminal" evidence="5">
    <location>
        <begin position="24"/>
        <end position="153"/>
    </location>
</feature>
<dbReference type="PROSITE" id="PS00059">
    <property type="entry name" value="ADH_ZINC"/>
    <property type="match status" value="1"/>
</dbReference>
<dbReference type="VEuPathDB" id="VectorBase:AMEC016678"/>
<dbReference type="InterPro" id="IPR013154">
    <property type="entry name" value="ADH-like_N"/>
</dbReference>
<dbReference type="Gene3D" id="3.40.50.720">
    <property type="entry name" value="NAD(P)-binding Rossmann-like Domain"/>
    <property type="match status" value="1"/>
</dbReference>
<protein>
    <recommendedName>
        <fullName evidence="5">Alcohol dehydrogenase-like N-terminal domain-containing protein</fullName>
    </recommendedName>
</protein>
<reference evidence="6" key="2">
    <citation type="submission" date="2020-05" db="UniProtKB">
        <authorList>
            <consortium name="EnsemblMetazoa"/>
        </authorList>
    </citation>
    <scope>IDENTIFICATION</scope>
    <source>
        <strain evidence="6">CM1001059</strain>
    </source>
</reference>
<dbReference type="Proteomes" id="UP000075902">
    <property type="component" value="Unassembled WGS sequence"/>
</dbReference>
<dbReference type="Pfam" id="PF08240">
    <property type="entry name" value="ADH_N"/>
    <property type="match status" value="1"/>
</dbReference>
<dbReference type="CDD" id="cd08283">
    <property type="entry name" value="FDH_like_1"/>
    <property type="match status" value="1"/>
</dbReference>
<dbReference type="InterPro" id="IPR011032">
    <property type="entry name" value="GroES-like_sf"/>
</dbReference>
<organism evidence="6 7">
    <name type="scientific">Anopheles melas</name>
    <dbReference type="NCBI Taxonomy" id="34690"/>
    <lineage>
        <taxon>Eukaryota</taxon>
        <taxon>Metazoa</taxon>
        <taxon>Ecdysozoa</taxon>
        <taxon>Arthropoda</taxon>
        <taxon>Hexapoda</taxon>
        <taxon>Insecta</taxon>
        <taxon>Pterygota</taxon>
        <taxon>Neoptera</taxon>
        <taxon>Endopterygota</taxon>
        <taxon>Diptera</taxon>
        <taxon>Nematocera</taxon>
        <taxon>Culicoidea</taxon>
        <taxon>Culicidae</taxon>
        <taxon>Anophelinae</taxon>
        <taxon>Anopheles</taxon>
    </lineage>
</organism>